<keyword evidence="3" id="KW-1185">Reference proteome</keyword>
<name>W2TRA9_NECAM</name>
<reference evidence="3" key="1">
    <citation type="journal article" date="2014" name="Nat. Genet.">
        <title>Genome of the human hookworm Necator americanus.</title>
        <authorList>
            <person name="Tang Y.T."/>
            <person name="Gao X."/>
            <person name="Rosa B.A."/>
            <person name="Abubucker S."/>
            <person name="Hallsworth-Pepin K."/>
            <person name="Martin J."/>
            <person name="Tyagi R."/>
            <person name="Heizer E."/>
            <person name="Zhang X."/>
            <person name="Bhonagiri-Palsikar V."/>
            <person name="Minx P."/>
            <person name="Warren W.C."/>
            <person name="Wang Q."/>
            <person name="Zhan B."/>
            <person name="Hotez P.J."/>
            <person name="Sternberg P.W."/>
            <person name="Dougall A."/>
            <person name="Gaze S.T."/>
            <person name="Mulvenna J."/>
            <person name="Sotillo J."/>
            <person name="Ranganathan S."/>
            <person name="Rabelo E.M."/>
            <person name="Wilson R.K."/>
            <person name="Felgner P.L."/>
            <person name="Bethony J."/>
            <person name="Hawdon J.M."/>
            <person name="Gasser R.B."/>
            <person name="Loukas A."/>
            <person name="Mitreva M."/>
        </authorList>
    </citation>
    <scope>NUCLEOTIDE SEQUENCE [LARGE SCALE GENOMIC DNA]</scope>
</reference>
<dbReference type="KEGG" id="nai:NECAME_07330"/>
<evidence type="ECO:0000256" key="1">
    <source>
        <dbReference type="SAM" id="MobiDB-lite"/>
    </source>
</evidence>
<evidence type="ECO:0000313" key="3">
    <source>
        <dbReference type="Proteomes" id="UP000053676"/>
    </source>
</evidence>
<gene>
    <name evidence="2" type="ORF">NECAME_07330</name>
</gene>
<sequence length="109" mass="12257">MPSLQLKTPLLLEEDSNGGDNRRDDGTLSISYLQRQLIREQIRILHPHSDSSVRSSCQHINGFSCHQSTVHPERSNAIKANAEVHANSRVPKKTVNSPHEKLIPQCLSR</sequence>
<organism evidence="2 3">
    <name type="scientific">Necator americanus</name>
    <name type="common">Human hookworm</name>
    <dbReference type="NCBI Taxonomy" id="51031"/>
    <lineage>
        <taxon>Eukaryota</taxon>
        <taxon>Metazoa</taxon>
        <taxon>Ecdysozoa</taxon>
        <taxon>Nematoda</taxon>
        <taxon>Chromadorea</taxon>
        <taxon>Rhabditida</taxon>
        <taxon>Rhabditina</taxon>
        <taxon>Rhabditomorpha</taxon>
        <taxon>Strongyloidea</taxon>
        <taxon>Ancylostomatidae</taxon>
        <taxon>Bunostominae</taxon>
        <taxon>Necator</taxon>
    </lineage>
</organism>
<dbReference type="Proteomes" id="UP000053676">
    <property type="component" value="Unassembled WGS sequence"/>
</dbReference>
<protein>
    <submittedName>
        <fullName evidence="2">Uncharacterized protein</fullName>
    </submittedName>
</protein>
<evidence type="ECO:0000313" key="2">
    <source>
        <dbReference type="EMBL" id="ETN83572.1"/>
    </source>
</evidence>
<proteinExistence type="predicted"/>
<dbReference type="EMBL" id="KI658169">
    <property type="protein sequence ID" value="ETN83572.1"/>
    <property type="molecule type" value="Genomic_DNA"/>
</dbReference>
<dbReference type="AlphaFoldDB" id="W2TRA9"/>
<feature type="region of interest" description="Disordered" evidence="1">
    <location>
        <begin position="90"/>
        <end position="109"/>
    </location>
</feature>
<feature type="region of interest" description="Disordered" evidence="1">
    <location>
        <begin position="1"/>
        <end position="27"/>
    </location>
</feature>
<accession>W2TRA9</accession>